<evidence type="ECO:0000313" key="1">
    <source>
        <dbReference type="EMBL" id="VFQ68851.1"/>
    </source>
</evidence>
<reference evidence="1 2" key="1">
    <citation type="submission" date="2018-04" db="EMBL/GenBank/DDBJ databases">
        <authorList>
            <person name="Vogel A."/>
        </authorList>
    </citation>
    <scope>NUCLEOTIDE SEQUENCE [LARGE SCALE GENOMIC DNA]</scope>
</reference>
<name>A0A484KS84_9ASTE</name>
<proteinExistence type="predicted"/>
<dbReference type="EMBL" id="OOIL02000746">
    <property type="protein sequence ID" value="VFQ68851.1"/>
    <property type="molecule type" value="Genomic_DNA"/>
</dbReference>
<organism evidence="1 2">
    <name type="scientific">Cuscuta campestris</name>
    <dbReference type="NCBI Taxonomy" id="132261"/>
    <lineage>
        <taxon>Eukaryota</taxon>
        <taxon>Viridiplantae</taxon>
        <taxon>Streptophyta</taxon>
        <taxon>Embryophyta</taxon>
        <taxon>Tracheophyta</taxon>
        <taxon>Spermatophyta</taxon>
        <taxon>Magnoliopsida</taxon>
        <taxon>eudicotyledons</taxon>
        <taxon>Gunneridae</taxon>
        <taxon>Pentapetalae</taxon>
        <taxon>asterids</taxon>
        <taxon>lamiids</taxon>
        <taxon>Solanales</taxon>
        <taxon>Convolvulaceae</taxon>
        <taxon>Cuscuteae</taxon>
        <taxon>Cuscuta</taxon>
        <taxon>Cuscuta subgen. Grammica</taxon>
        <taxon>Cuscuta sect. Cleistogrammica</taxon>
    </lineage>
</organism>
<gene>
    <name evidence="1" type="ORF">CCAM_LOCUS10627</name>
</gene>
<keyword evidence="2" id="KW-1185">Reference proteome</keyword>
<evidence type="ECO:0000313" key="2">
    <source>
        <dbReference type="Proteomes" id="UP000595140"/>
    </source>
</evidence>
<accession>A0A484KS84</accession>
<sequence length="100" mass="10995">MEQFLYFATGEFSEILMMDSSCSCNVMLSVAGEATPPPLISKFMELEPVTTAELTLKLGSLNAAAATHVPQEAATFEFIGFLGRQVEHLLTSATRWMPYE</sequence>
<dbReference type="Proteomes" id="UP000595140">
    <property type="component" value="Unassembled WGS sequence"/>
</dbReference>
<dbReference type="AlphaFoldDB" id="A0A484KS84"/>
<protein>
    <submittedName>
        <fullName evidence="1">Uncharacterized protein</fullName>
    </submittedName>
</protein>